<evidence type="ECO:0000256" key="2">
    <source>
        <dbReference type="ARBA" id="ARBA00022475"/>
    </source>
</evidence>
<dbReference type="PANTHER" id="PTHR33908">
    <property type="entry name" value="MANNOSYLTRANSFERASE YKCB-RELATED"/>
    <property type="match status" value="1"/>
</dbReference>
<feature type="transmembrane region" description="Helical" evidence="8">
    <location>
        <begin position="278"/>
        <end position="296"/>
    </location>
</feature>
<evidence type="ECO:0000256" key="3">
    <source>
        <dbReference type="ARBA" id="ARBA00022676"/>
    </source>
</evidence>
<keyword evidence="4 10" id="KW-0808">Transferase</keyword>
<comment type="caution">
    <text evidence="10">The sequence shown here is derived from an EMBL/GenBank/DDBJ whole genome shotgun (WGS) entry which is preliminary data.</text>
</comment>
<dbReference type="InterPro" id="IPR038731">
    <property type="entry name" value="RgtA/B/C-like"/>
</dbReference>
<accession>A0A4U1B789</accession>
<evidence type="ECO:0000313" key="11">
    <source>
        <dbReference type="Proteomes" id="UP000307999"/>
    </source>
</evidence>
<keyword evidence="2" id="KW-1003">Cell membrane</keyword>
<feature type="transmembrane region" description="Helical" evidence="8">
    <location>
        <begin position="333"/>
        <end position="353"/>
    </location>
</feature>
<evidence type="ECO:0000256" key="8">
    <source>
        <dbReference type="SAM" id="Phobius"/>
    </source>
</evidence>
<evidence type="ECO:0000313" key="10">
    <source>
        <dbReference type="EMBL" id="TKB46438.1"/>
    </source>
</evidence>
<evidence type="ECO:0000256" key="5">
    <source>
        <dbReference type="ARBA" id="ARBA00022692"/>
    </source>
</evidence>
<keyword evidence="11" id="KW-1185">Reference proteome</keyword>
<sequence>MNTNIKETRDLTNQLLLLFSGILVISLLVGLYLPGIDIIPLYHEETRRALVAREMLANSSWFTPTINQQAYWAKPPLFNWSIIAASLLTDGHIDEFVARLPSMVFAFMMALALWLFSRQIFDLRIRAWLVLMFLLTPELIRKATSAELDTVFMVLVNLSLFSWFYFWHKQQTARAWYMSMTFVGLAYLCKREAALLCYFLTVVGYLTYCKSWSKVNKKELFGALLIPFVCAAMWWIPMLAKFGWQASVELNQAEIAARQSQGTALQYLSGVLSYPVKVWLALLPAGLLLPLLISGRYRQQLNSRYTNLYPYCLIALISNLIPIMLIGDSNVRYYLPMFVPALLLTAMILQIAYHSEQDNVVQHWHDRYLQTLGNTVPMLTYGVIALACLLLAFMAPVSSNSNIGLMIIFIFTLFIILGQYRRPQSYNTSDHSNAFVFFSVTLVLLLRLFDISYSMPYRLKSLSEYRDIDATLKQINQEVKNKAQATGSAKPVQVYGDYRLPHALYFYDNKSLIRATDCISFDESEEATWLFIQPSDEPITIKSGDTLLAQFPFFKKHRLHLINTSQPGLYCR</sequence>
<keyword evidence="5 8" id="KW-0812">Transmembrane</keyword>
<dbReference type="Pfam" id="PF13231">
    <property type="entry name" value="PMT_2"/>
    <property type="match status" value="1"/>
</dbReference>
<dbReference type="GO" id="GO:0005886">
    <property type="term" value="C:plasma membrane"/>
    <property type="evidence" value="ECO:0007669"/>
    <property type="project" value="UniProtKB-SubCell"/>
</dbReference>
<evidence type="ECO:0000256" key="4">
    <source>
        <dbReference type="ARBA" id="ARBA00022679"/>
    </source>
</evidence>
<dbReference type="PANTHER" id="PTHR33908:SF11">
    <property type="entry name" value="MEMBRANE PROTEIN"/>
    <property type="match status" value="1"/>
</dbReference>
<dbReference type="InterPro" id="IPR050297">
    <property type="entry name" value="LipidA_mod_glycosyltrf_83"/>
</dbReference>
<evidence type="ECO:0000259" key="9">
    <source>
        <dbReference type="Pfam" id="PF13231"/>
    </source>
</evidence>
<evidence type="ECO:0000256" key="7">
    <source>
        <dbReference type="ARBA" id="ARBA00023136"/>
    </source>
</evidence>
<dbReference type="GO" id="GO:0016763">
    <property type="term" value="F:pentosyltransferase activity"/>
    <property type="evidence" value="ECO:0007669"/>
    <property type="project" value="TreeGrafter"/>
</dbReference>
<feature type="domain" description="Glycosyltransferase RgtA/B/C/D-like" evidence="9">
    <location>
        <begin position="74"/>
        <end position="235"/>
    </location>
</feature>
<keyword evidence="3" id="KW-0328">Glycosyltransferase</keyword>
<gene>
    <name evidence="10" type="ORF">E8M12_05115</name>
</gene>
<keyword evidence="6 8" id="KW-1133">Transmembrane helix</keyword>
<comment type="subcellular location">
    <subcellularLocation>
        <location evidence="1">Cell membrane</location>
        <topology evidence="1">Multi-pass membrane protein</topology>
    </subcellularLocation>
</comment>
<feature type="transmembrane region" description="Helical" evidence="8">
    <location>
        <begin position="150"/>
        <end position="168"/>
    </location>
</feature>
<name>A0A4U1B789_9GAMM</name>
<feature type="transmembrane region" description="Helical" evidence="8">
    <location>
        <begin position="374"/>
        <end position="397"/>
    </location>
</feature>
<dbReference type="AlphaFoldDB" id="A0A4U1B789"/>
<dbReference type="GO" id="GO:0009103">
    <property type="term" value="P:lipopolysaccharide biosynthetic process"/>
    <property type="evidence" value="ECO:0007669"/>
    <property type="project" value="UniProtKB-ARBA"/>
</dbReference>
<keyword evidence="7 8" id="KW-0472">Membrane</keyword>
<feature type="transmembrane region" description="Helical" evidence="8">
    <location>
        <begin position="15"/>
        <end position="33"/>
    </location>
</feature>
<feature type="transmembrane region" description="Helical" evidence="8">
    <location>
        <begin position="432"/>
        <end position="449"/>
    </location>
</feature>
<feature type="transmembrane region" description="Helical" evidence="8">
    <location>
        <begin position="220"/>
        <end position="240"/>
    </location>
</feature>
<dbReference type="Proteomes" id="UP000307999">
    <property type="component" value="Unassembled WGS sequence"/>
</dbReference>
<evidence type="ECO:0000256" key="6">
    <source>
        <dbReference type="ARBA" id="ARBA00022989"/>
    </source>
</evidence>
<feature type="transmembrane region" description="Helical" evidence="8">
    <location>
        <begin position="96"/>
        <end position="116"/>
    </location>
</feature>
<organism evidence="10 11">
    <name type="scientific">Thalassotalea mangrovi</name>
    <dbReference type="NCBI Taxonomy" id="2572245"/>
    <lineage>
        <taxon>Bacteria</taxon>
        <taxon>Pseudomonadati</taxon>
        <taxon>Pseudomonadota</taxon>
        <taxon>Gammaproteobacteria</taxon>
        <taxon>Alteromonadales</taxon>
        <taxon>Colwelliaceae</taxon>
        <taxon>Thalassotalea</taxon>
    </lineage>
</organism>
<dbReference type="EMBL" id="SWDB01000009">
    <property type="protein sequence ID" value="TKB46438.1"/>
    <property type="molecule type" value="Genomic_DNA"/>
</dbReference>
<evidence type="ECO:0000256" key="1">
    <source>
        <dbReference type="ARBA" id="ARBA00004651"/>
    </source>
</evidence>
<feature type="transmembrane region" description="Helical" evidence="8">
    <location>
        <begin position="308"/>
        <end position="327"/>
    </location>
</feature>
<dbReference type="OrthoDB" id="9775035at2"/>
<reference evidence="10 11" key="1">
    <citation type="submission" date="2019-04" db="EMBL/GenBank/DDBJ databases">
        <title>Thalassotalea guangxiensis sp. nov., isolated from sediment of the coastal wetland.</title>
        <authorList>
            <person name="Zheng S."/>
            <person name="Zhang D."/>
        </authorList>
    </citation>
    <scope>NUCLEOTIDE SEQUENCE [LARGE SCALE GENOMIC DNA]</scope>
    <source>
        <strain evidence="10 11">ZS-4</strain>
    </source>
</reference>
<protein>
    <submittedName>
        <fullName evidence="10">Phospholipid carrier-dependent glycosyltransferase</fullName>
    </submittedName>
</protein>
<feature type="transmembrane region" description="Helical" evidence="8">
    <location>
        <begin position="403"/>
        <end position="420"/>
    </location>
</feature>
<proteinExistence type="predicted"/>